<dbReference type="EMBL" id="JACXVP010000008">
    <property type="protein sequence ID" value="KAG5589816.1"/>
    <property type="molecule type" value="Genomic_DNA"/>
</dbReference>
<name>A0A9J5XRR1_SOLCO</name>
<organism evidence="1 2">
    <name type="scientific">Solanum commersonii</name>
    <name type="common">Commerson's wild potato</name>
    <name type="synonym">Commerson's nightshade</name>
    <dbReference type="NCBI Taxonomy" id="4109"/>
    <lineage>
        <taxon>Eukaryota</taxon>
        <taxon>Viridiplantae</taxon>
        <taxon>Streptophyta</taxon>
        <taxon>Embryophyta</taxon>
        <taxon>Tracheophyta</taxon>
        <taxon>Spermatophyta</taxon>
        <taxon>Magnoliopsida</taxon>
        <taxon>eudicotyledons</taxon>
        <taxon>Gunneridae</taxon>
        <taxon>Pentapetalae</taxon>
        <taxon>asterids</taxon>
        <taxon>lamiids</taxon>
        <taxon>Solanales</taxon>
        <taxon>Solanaceae</taxon>
        <taxon>Solanoideae</taxon>
        <taxon>Solaneae</taxon>
        <taxon>Solanum</taxon>
    </lineage>
</organism>
<comment type="caution">
    <text evidence="1">The sequence shown here is derived from an EMBL/GenBank/DDBJ whole genome shotgun (WGS) entry which is preliminary data.</text>
</comment>
<keyword evidence="2" id="KW-1185">Reference proteome</keyword>
<evidence type="ECO:0000313" key="2">
    <source>
        <dbReference type="Proteomes" id="UP000824120"/>
    </source>
</evidence>
<reference evidence="1 2" key="1">
    <citation type="submission" date="2020-09" db="EMBL/GenBank/DDBJ databases">
        <title>De no assembly of potato wild relative species, Solanum commersonii.</title>
        <authorList>
            <person name="Cho K."/>
        </authorList>
    </citation>
    <scope>NUCLEOTIDE SEQUENCE [LARGE SCALE GENOMIC DNA]</scope>
    <source>
        <strain evidence="1">LZ3.2</strain>
        <tissue evidence="1">Leaf</tissue>
    </source>
</reference>
<proteinExistence type="predicted"/>
<protein>
    <submittedName>
        <fullName evidence="1">Uncharacterized protein</fullName>
    </submittedName>
</protein>
<evidence type="ECO:0000313" key="1">
    <source>
        <dbReference type="EMBL" id="KAG5589816.1"/>
    </source>
</evidence>
<accession>A0A9J5XRR1</accession>
<gene>
    <name evidence="1" type="ORF">H5410_040330</name>
</gene>
<dbReference type="AlphaFoldDB" id="A0A9J5XRR1"/>
<sequence>MAVQISTSKCIKHSSKSLKNNLVRAMLCSQALTTKHLMDDIIYFAVGFKSYDIARTSGTTGDWYD</sequence>
<dbReference type="Proteomes" id="UP000824120">
    <property type="component" value="Chromosome 8"/>
</dbReference>